<dbReference type="FunFam" id="3.40.80.10:FF:000001">
    <property type="entry name" value="Peptidoglycan recognition protein 1"/>
    <property type="match status" value="1"/>
</dbReference>
<dbReference type="Gene3D" id="3.40.80.10">
    <property type="entry name" value="Peptidoglycan recognition protein-like"/>
    <property type="match status" value="1"/>
</dbReference>
<dbReference type="GO" id="GO:0009253">
    <property type="term" value="P:peptidoglycan catabolic process"/>
    <property type="evidence" value="ECO:0007669"/>
    <property type="project" value="InterPro"/>
</dbReference>
<feature type="chain" id="PRO_5007542040" description="Peptidoglycan-recognition protein" evidence="4">
    <location>
        <begin position="24"/>
        <end position="249"/>
    </location>
</feature>
<dbReference type="GO" id="GO:0045087">
    <property type="term" value="P:innate immune response"/>
    <property type="evidence" value="ECO:0007669"/>
    <property type="project" value="UniProtKB-KW"/>
</dbReference>
<dbReference type="EMBL" id="GEGO01006521">
    <property type="protein sequence ID" value="JAR88883.1"/>
    <property type="molecule type" value="Transcribed_RNA"/>
</dbReference>
<evidence type="ECO:0008006" key="8">
    <source>
        <dbReference type="Google" id="ProtNLM"/>
    </source>
</evidence>
<dbReference type="CDD" id="cd06583">
    <property type="entry name" value="PGRP"/>
    <property type="match status" value="1"/>
</dbReference>
<dbReference type="GO" id="GO:0008745">
    <property type="term" value="F:N-acetylmuramoyl-L-alanine amidase activity"/>
    <property type="evidence" value="ECO:0007669"/>
    <property type="project" value="InterPro"/>
</dbReference>
<dbReference type="InterPro" id="IPR002502">
    <property type="entry name" value="Amidase_domain"/>
</dbReference>
<dbReference type="GO" id="GO:0008270">
    <property type="term" value="F:zinc ion binding"/>
    <property type="evidence" value="ECO:0007669"/>
    <property type="project" value="InterPro"/>
</dbReference>
<dbReference type="SMART" id="SM00644">
    <property type="entry name" value="Ami_2"/>
    <property type="match status" value="1"/>
</dbReference>
<keyword evidence="4" id="KW-0732">Signal</keyword>
<dbReference type="InterPro" id="IPR036505">
    <property type="entry name" value="Amidase/PGRP_sf"/>
</dbReference>
<dbReference type="SMART" id="SM00701">
    <property type="entry name" value="PGRP"/>
    <property type="match status" value="1"/>
</dbReference>
<keyword evidence="2" id="KW-0399">Innate immunity</keyword>
<dbReference type="AlphaFoldDB" id="A0A147BDM6"/>
<evidence type="ECO:0000256" key="1">
    <source>
        <dbReference type="ARBA" id="ARBA00007553"/>
    </source>
</evidence>
<name>A0A147BDM6_IXORI</name>
<protein>
    <recommendedName>
        <fullName evidence="8">Peptidoglycan-recognition protein</fullName>
    </recommendedName>
</protein>
<accession>A0A147BDM6</accession>
<feature type="domain" description="N-acetylmuramoyl-L-alanine amidase" evidence="5">
    <location>
        <begin position="85"/>
        <end position="222"/>
    </location>
</feature>
<reference evidence="7" key="1">
    <citation type="journal article" date="2018" name="PLoS Negl. Trop. Dis.">
        <title>Sialome diversity of ticks revealed by RNAseq of single tick salivary glands.</title>
        <authorList>
            <person name="Perner J."/>
            <person name="Kropackova S."/>
            <person name="Kopacek P."/>
            <person name="Ribeiro J.M."/>
        </authorList>
    </citation>
    <scope>NUCLEOTIDE SEQUENCE</scope>
    <source>
        <strain evidence="7">Siblings of single egg batch collected in Ceske Budejovice</strain>
        <tissue evidence="7">Salivary glands</tissue>
    </source>
</reference>
<dbReference type="SUPFAM" id="SSF55846">
    <property type="entry name" value="N-acetylmuramoyl-L-alanine amidase-like"/>
    <property type="match status" value="1"/>
</dbReference>
<evidence type="ECO:0000259" key="6">
    <source>
        <dbReference type="SMART" id="SM00701"/>
    </source>
</evidence>
<evidence type="ECO:0000313" key="7">
    <source>
        <dbReference type="EMBL" id="JAR88883.1"/>
    </source>
</evidence>
<dbReference type="InterPro" id="IPR015510">
    <property type="entry name" value="PGRP"/>
</dbReference>
<comment type="similarity">
    <text evidence="1">Belongs to the N-acetylmuramoyl-L-alanine amidase 2 family.</text>
</comment>
<dbReference type="Pfam" id="PF01510">
    <property type="entry name" value="Amidase_2"/>
    <property type="match status" value="1"/>
</dbReference>
<evidence type="ECO:0000256" key="4">
    <source>
        <dbReference type="SAM" id="SignalP"/>
    </source>
</evidence>
<dbReference type="PANTHER" id="PTHR11022:SF41">
    <property type="entry name" value="PEPTIDOGLYCAN-RECOGNITION PROTEIN LC-RELATED"/>
    <property type="match status" value="1"/>
</dbReference>
<evidence type="ECO:0000256" key="3">
    <source>
        <dbReference type="ARBA" id="ARBA00022859"/>
    </source>
</evidence>
<evidence type="ECO:0000259" key="5">
    <source>
        <dbReference type="SMART" id="SM00644"/>
    </source>
</evidence>
<dbReference type="InterPro" id="IPR006619">
    <property type="entry name" value="PGRP_domain_met/bac"/>
</dbReference>
<organism evidence="7">
    <name type="scientific">Ixodes ricinus</name>
    <name type="common">Common tick</name>
    <name type="synonym">Acarus ricinus</name>
    <dbReference type="NCBI Taxonomy" id="34613"/>
    <lineage>
        <taxon>Eukaryota</taxon>
        <taxon>Metazoa</taxon>
        <taxon>Ecdysozoa</taxon>
        <taxon>Arthropoda</taxon>
        <taxon>Chelicerata</taxon>
        <taxon>Arachnida</taxon>
        <taxon>Acari</taxon>
        <taxon>Parasitiformes</taxon>
        <taxon>Ixodida</taxon>
        <taxon>Ixodoidea</taxon>
        <taxon>Ixodidae</taxon>
        <taxon>Ixodinae</taxon>
        <taxon>Ixodes</taxon>
    </lineage>
</organism>
<sequence>MTSTRATMLSIVLLVLEMPVGEGASAASAEISQRLHTQGTQPPPGIVQARDYKITNFQYNDVNWESEKCAKILFVRREGWGAKDTKNVNYLNINGGVKLVFYHHTEGHECNSTDVCAKILRHWQEYHQETKRWDDIGYNFMIGGDGQVYEGRGFNRVGAHTLSYNNMSVSLGFVGNYTFHAPSSRMLAAAADLIKCGIEWGKIGPDYKLYGQRDANYRDCPGDAFYALIKTDARFGGRLEPYIYTPPPV</sequence>
<evidence type="ECO:0000256" key="2">
    <source>
        <dbReference type="ARBA" id="ARBA00022588"/>
    </source>
</evidence>
<dbReference type="PANTHER" id="PTHR11022">
    <property type="entry name" value="PEPTIDOGLYCAN RECOGNITION PROTEIN"/>
    <property type="match status" value="1"/>
</dbReference>
<feature type="domain" description="Peptidoglycan recognition protein family" evidence="6">
    <location>
        <begin position="72"/>
        <end position="216"/>
    </location>
</feature>
<feature type="signal peptide" evidence="4">
    <location>
        <begin position="1"/>
        <end position="23"/>
    </location>
</feature>
<keyword evidence="3" id="KW-0391">Immunity</keyword>
<proteinExistence type="inferred from homology"/>